<evidence type="ECO:0008006" key="3">
    <source>
        <dbReference type="Google" id="ProtNLM"/>
    </source>
</evidence>
<dbReference type="InterPro" id="IPR032675">
    <property type="entry name" value="LRR_dom_sf"/>
</dbReference>
<proteinExistence type="predicted"/>
<dbReference type="Gene3D" id="3.80.10.10">
    <property type="entry name" value="Ribonuclease Inhibitor"/>
    <property type="match status" value="1"/>
</dbReference>
<comment type="caution">
    <text evidence="1">The sequence shown here is derived from an EMBL/GenBank/DDBJ whole genome shotgun (WGS) entry which is preliminary data.</text>
</comment>
<keyword evidence="2" id="KW-1185">Reference proteome</keyword>
<name>A0A369J9N8_HYPMA</name>
<dbReference type="OrthoDB" id="2841072at2759"/>
<protein>
    <recommendedName>
        <fullName evidence="3">F-box domain-containing protein</fullName>
    </recommendedName>
</protein>
<evidence type="ECO:0000313" key="1">
    <source>
        <dbReference type="EMBL" id="RDB17337.1"/>
    </source>
</evidence>
<organism evidence="1 2">
    <name type="scientific">Hypsizygus marmoreus</name>
    <name type="common">White beech mushroom</name>
    <name type="synonym">Agaricus marmoreus</name>
    <dbReference type="NCBI Taxonomy" id="39966"/>
    <lineage>
        <taxon>Eukaryota</taxon>
        <taxon>Fungi</taxon>
        <taxon>Dikarya</taxon>
        <taxon>Basidiomycota</taxon>
        <taxon>Agaricomycotina</taxon>
        <taxon>Agaricomycetes</taxon>
        <taxon>Agaricomycetidae</taxon>
        <taxon>Agaricales</taxon>
        <taxon>Tricholomatineae</taxon>
        <taxon>Lyophyllaceae</taxon>
        <taxon>Hypsizygus</taxon>
    </lineage>
</organism>
<dbReference type="STRING" id="39966.A0A369J9N8"/>
<reference evidence="1" key="1">
    <citation type="submission" date="2018-04" db="EMBL/GenBank/DDBJ databases">
        <title>Whole genome sequencing of Hypsizygus marmoreus.</title>
        <authorList>
            <person name="Choi I.-G."/>
            <person name="Min B."/>
            <person name="Kim J.-G."/>
            <person name="Kim S."/>
            <person name="Oh Y.-L."/>
            <person name="Kong W.-S."/>
            <person name="Park H."/>
            <person name="Jeong J."/>
            <person name="Song E.-S."/>
        </authorList>
    </citation>
    <scope>NUCLEOTIDE SEQUENCE [LARGE SCALE GENOMIC DNA]</scope>
    <source>
        <strain evidence="1">51987-8</strain>
    </source>
</reference>
<dbReference type="Proteomes" id="UP000076154">
    <property type="component" value="Unassembled WGS sequence"/>
</dbReference>
<accession>A0A369J9N8</accession>
<dbReference type="EMBL" id="LUEZ02000113">
    <property type="protein sequence ID" value="RDB17337.1"/>
    <property type="molecule type" value="Genomic_DNA"/>
</dbReference>
<sequence length="542" mass="60967">MHRSLQITELRLSICSFLQEDKFAGPSALARLARTYSKFQGPALDALWYSQPSLFNLLKCLPTDAFYVETKYDDSRVLCLRRDLHPADYERVRYYSGRIKALGVSWGDPDIHSLAMSVLWTQQKTCGALLPNLRHLEINVSNFVGQAMYPRLVCVPTLRSVTVHVELQEVNDQHMATSVDCMGAVLHPHMQHLEAFAFSAHNSQWDFNGHCGSPPAIMKIHSAFCDIQYIDTRAFEINRTSLSHISHLPNVKTLKIAITAAELSSFNLTSARQNDFPALIEFRIETGELPGCSDLLTRPGFDRLQSLTITQCSRAGVWNLGPLFHTMQQYLSHSRLKELNIVKCSPYWRPPHEACNVTLAALTPLLSFSNLAVLQITIDITVTLDKIALEDIAVAWPNLRVFRLFESTTRTIPSTKLVDLLNFAASCVSLEEVTLRVDALHPPTFLEHGPTTPSPSVRRLNVCTSPICAEHSAISTILNLAFPSLELLLYGWDYIGPGGNAEFVEMTRVERRYAECWRSCYDDLWAIIAHRGTGGIQYLDYT</sequence>
<gene>
    <name evidence="1" type="ORF">Hypma_001780</name>
</gene>
<dbReference type="AlphaFoldDB" id="A0A369J9N8"/>
<evidence type="ECO:0000313" key="2">
    <source>
        <dbReference type="Proteomes" id="UP000076154"/>
    </source>
</evidence>
<dbReference type="InParanoid" id="A0A369J9N8"/>